<sequence length="100" mass="11658">MVASTNDSSQNDEDDDYYEETLGGENDEDSDELPFSEVKLLRKGRISVRCTAYLSNSARYARFYCDWYIKKPSRILKELQQNLEKFGQKCEVKNLEPSDE</sequence>
<keyword evidence="3" id="KW-1185">Reference proteome</keyword>
<accession>A0AAV4NDP6</accession>
<organism evidence="2 3">
    <name type="scientific">Caerostris extrusa</name>
    <name type="common">Bark spider</name>
    <name type="synonym">Caerostris bankana</name>
    <dbReference type="NCBI Taxonomy" id="172846"/>
    <lineage>
        <taxon>Eukaryota</taxon>
        <taxon>Metazoa</taxon>
        <taxon>Ecdysozoa</taxon>
        <taxon>Arthropoda</taxon>
        <taxon>Chelicerata</taxon>
        <taxon>Arachnida</taxon>
        <taxon>Araneae</taxon>
        <taxon>Araneomorphae</taxon>
        <taxon>Entelegynae</taxon>
        <taxon>Araneoidea</taxon>
        <taxon>Araneidae</taxon>
        <taxon>Caerostris</taxon>
    </lineage>
</organism>
<feature type="region of interest" description="Disordered" evidence="1">
    <location>
        <begin position="1"/>
        <end position="33"/>
    </location>
</feature>
<name>A0AAV4NDP6_CAEEX</name>
<feature type="compositionally biased region" description="Acidic residues" evidence="1">
    <location>
        <begin position="10"/>
        <end position="19"/>
    </location>
</feature>
<dbReference type="AlphaFoldDB" id="A0AAV4NDP6"/>
<dbReference type="EMBL" id="BPLR01020715">
    <property type="protein sequence ID" value="GIX81806.1"/>
    <property type="molecule type" value="Genomic_DNA"/>
</dbReference>
<gene>
    <name evidence="2" type="ORF">CEXT_134121</name>
</gene>
<evidence type="ECO:0000256" key="1">
    <source>
        <dbReference type="SAM" id="MobiDB-lite"/>
    </source>
</evidence>
<protein>
    <submittedName>
        <fullName evidence="2">Uncharacterized protein</fullName>
    </submittedName>
</protein>
<proteinExistence type="predicted"/>
<comment type="caution">
    <text evidence="2">The sequence shown here is derived from an EMBL/GenBank/DDBJ whole genome shotgun (WGS) entry which is preliminary data.</text>
</comment>
<evidence type="ECO:0000313" key="2">
    <source>
        <dbReference type="EMBL" id="GIX81806.1"/>
    </source>
</evidence>
<dbReference type="Proteomes" id="UP001054945">
    <property type="component" value="Unassembled WGS sequence"/>
</dbReference>
<reference evidence="2 3" key="1">
    <citation type="submission" date="2021-06" db="EMBL/GenBank/DDBJ databases">
        <title>Caerostris extrusa draft genome.</title>
        <authorList>
            <person name="Kono N."/>
            <person name="Arakawa K."/>
        </authorList>
    </citation>
    <scope>NUCLEOTIDE SEQUENCE [LARGE SCALE GENOMIC DNA]</scope>
</reference>
<evidence type="ECO:0000313" key="3">
    <source>
        <dbReference type="Proteomes" id="UP001054945"/>
    </source>
</evidence>